<dbReference type="EMBL" id="MRZV01000161">
    <property type="protein sequence ID" value="PIK56881.1"/>
    <property type="molecule type" value="Genomic_DNA"/>
</dbReference>
<evidence type="ECO:0000313" key="1">
    <source>
        <dbReference type="EMBL" id="PIK56881.1"/>
    </source>
</evidence>
<dbReference type="OrthoDB" id="5988050at2759"/>
<accession>A0A2G8L9F0</accession>
<dbReference type="Proteomes" id="UP000230750">
    <property type="component" value="Unassembled WGS sequence"/>
</dbReference>
<evidence type="ECO:0000313" key="2">
    <source>
        <dbReference type="Proteomes" id="UP000230750"/>
    </source>
</evidence>
<sequence length="187" mass="21134">MKRSPEIQLCRNIFETSGFEDGEDKWQSIVSAVLGPDWMCAEVNSFINHVTSVNINHRMEDFTFVILSPVREMATLQQAMRESRHFNEPMSVFYMINNQTPSNDGKLVDCVGGATIAQKGCSKTFTWPAGHRRNYLEVSADPHFCVDGAVVDDHQKPIQLYHELILAFTCPKDWVIDACSGTVNCQM</sequence>
<keyword evidence="2" id="KW-1185">Reference proteome</keyword>
<protein>
    <submittedName>
        <fullName evidence="1">Uncharacterized protein</fullName>
    </submittedName>
</protein>
<comment type="caution">
    <text evidence="1">The sequence shown here is derived from an EMBL/GenBank/DDBJ whole genome shotgun (WGS) entry which is preliminary data.</text>
</comment>
<name>A0A2G8L9F0_STIJA</name>
<reference evidence="1 2" key="1">
    <citation type="journal article" date="2017" name="PLoS Biol.">
        <title>The sea cucumber genome provides insights into morphological evolution and visceral regeneration.</title>
        <authorList>
            <person name="Zhang X."/>
            <person name="Sun L."/>
            <person name="Yuan J."/>
            <person name="Sun Y."/>
            <person name="Gao Y."/>
            <person name="Zhang L."/>
            <person name="Li S."/>
            <person name="Dai H."/>
            <person name="Hamel J.F."/>
            <person name="Liu C."/>
            <person name="Yu Y."/>
            <person name="Liu S."/>
            <person name="Lin W."/>
            <person name="Guo K."/>
            <person name="Jin S."/>
            <person name="Xu P."/>
            <person name="Storey K.B."/>
            <person name="Huan P."/>
            <person name="Zhang T."/>
            <person name="Zhou Y."/>
            <person name="Zhang J."/>
            <person name="Lin C."/>
            <person name="Li X."/>
            <person name="Xing L."/>
            <person name="Huo D."/>
            <person name="Sun M."/>
            <person name="Wang L."/>
            <person name="Mercier A."/>
            <person name="Li F."/>
            <person name="Yang H."/>
            <person name="Xiang J."/>
        </authorList>
    </citation>
    <scope>NUCLEOTIDE SEQUENCE [LARGE SCALE GENOMIC DNA]</scope>
    <source>
        <strain evidence="1">Shaxun</strain>
        <tissue evidence="1">Muscle</tissue>
    </source>
</reference>
<proteinExistence type="predicted"/>
<dbReference type="AlphaFoldDB" id="A0A2G8L9F0"/>
<organism evidence="1 2">
    <name type="scientific">Stichopus japonicus</name>
    <name type="common">Sea cucumber</name>
    <dbReference type="NCBI Taxonomy" id="307972"/>
    <lineage>
        <taxon>Eukaryota</taxon>
        <taxon>Metazoa</taxon>
        <taxon>Echinodermata</taxon>
        <taxon>Eleutherozoa</taxon>
        <taxon>Echinozoa</taxon>
        <taxon>Holothuroidea</taxon>
        <taxon>Aspidochirotacea</taxon>
        <taxon>Aspidochirotida</taxon>
        <taxon>Stichopodidae</taxon>
        <taxon>Apostichopus</taxon>
    </lineage>
</organism>
<gene>
    <name evidence="1" type="ORF">BSL78_06207</name>
</gene>